<dbReference type="Pfam" id="PF08531">
    <property type="entry name" value="Bac_rhamnosid_N"/>
    <property type="match status" value="1"/>
</dbReference>
<name>A0A927C793_9BACL</name>
<sequence>MTGMTKQSEQSETKAAMAACSLKTEFLDRPLGIGKKMPRLGWELQADGRSRTQTGYRIIVSSSVAGVEKGEGEMWDSGRVENSRMSSIAYEGKPLSSGGRYYWRVKVWDERNRESPWSEPSYWSMGLLDEEDWQAKWIGPRPGELLVPDLDQAKWIGLRALPADTPAGEKKTYFRRLFELPKERKRHRAMLLFSAETKPFLYVNGRLIHSRAALGFRKLVLLDLTEELADGRNVLAVSVENPARLTETGGACIGTLLLVGPDGKTRLLDTDGTWKATFAPNCSGWNTADYDDSGWPAAAELAAAGERPWDSPFILPRKEIDSWRNDVYYARKEFAADRPVRRATLYASALGVYAPRLNGVPIGCDVLAPGWTDYDKRVMYQTYDVTPLIRGGRNTLASVVGEGWYAGNIGPFENAHYGTIPRLLMQLHIEFEDDSEQLVITDGTWKTSRGPIEYADLVHGEIYDARKEMPGWDEAGFADDGWEPVEEWGVEPEKLTAQIGPGVRIVEDISPVSVLKHRSGSHIIDLGQNISGWIKIRASGPAGTRIKMRFAEMLQEDGAVYTENLRNAKQTDLFILKGEGEETYEPTFTFHGFRYVEISGIEKLDADQVTGRVVHSAMPPTGTLHTSDPLLNRLYANIVWGQRDNFLSVPTDCPQRDERLGWLGDAQIFAGTASYNMDVRGFFEKWMIDVSDAQLDSGAYPDIAPNVGGYLRAGTAAWADAGIIIPWTMYLMYGDRNMIEVQYSSMQRYMAFLERESPSGVRPAEGYGDWLSIGEDTPKDVLATAYYAYCASLMEKTAMALARPADARRYGELFRHVRAAFNKRFVTSDGKIAGNTQTGYVLALHMKLLEPDMACKALAHLLDNIGRNGGHLSTGFVGVGYLLPVLTDAGEAEAAYKLLHNRTFPSWLYSVLQGATTIWERWDGWTAEKGFQTPAMNSFNHYSLGSVGEWMYRHMAGIVPDETEPGFAKFRIRPHPGGELDFVRAEYASVSGRIVSAWSIRDRKLVLDVSIPANTVAEVHVPADDEAAVYEGNVPASQAEGVDFVRRSGEYCVYRVGSGDYTFAAPATVLQAYTVL</sequence>
<protein>
    <recommendedName>
        <fullName evidence="2">alpha-L-rhamnosidase</fullName>
        <ecNumber evidence="2">3.2.1.40</ecNumber>
    </recommendedName>
</protein>
<evidence type="ECO:0000256" key="1">
    <source>
        <dbReference type="ARBA" id="ARBA00001445"/>
    </source>
</evidence>
<dbReference type="PANTHER" id="PTHR33307:SF6">
    <property type="entry name" value="ALPHA-RHAMNOSIDASE (EUROFUNG)-RELATED"/>
    <property type="match status" value="1"/>
</dbReference>
<dbReference type="Pfam" id="PF17389">
    <property type="entry name" value="Bac_rhamnosid6H"/>
    <property type="match status" value="1"/>
</dbReference>
<evidence type="ECO:0000259" key="4">
    <source>
        <dbReference type="Pfam" id="PF05592"/>
    </source>
</evidence>
<evidence type="ECO:0000313" key="9">
    <source>
        <dbReference type="Proteomes" id="UP000639396"/>
    </source>
</evidence>
<dbReference type="Pfam" id="PF25788">
    <property type="entry name" value="Ig_Rha78A_N"/>
    <property type="match status" value="1"/>
</dbReference>
<feature type="domain" description="Alpha-L-rhamnosidase C-terminal" evidence="7">
    <location>
        <begin position="962"/>
        <end position="1029"/>
    </location>
</feature>
<organism evidence="8 9">
    <name type="scientific">Paenibacillus oceani</name>
    <dbReference type="NCBI Taxonomy" id="2772510"/>
    <lineage>
        <taxon>Bacteria</taxon>
        <taxon>Bacillati</taxon>
        <taxon>Bacillota</taxon>
        <taxon>Bacilli</taxon>
        <taxon>Bacillales</taxon>
        <taxon>Paenibacillaceae</taxon>
        <taxon>Paenibacillus</taxon>
    </lineage>
</organism>
<dbReference type="InterPro" id="IPR013737">
    <property type="entry name" value="Bac_rhamnosid_N"/>
</dbReference>
<dbReference type="Pfam" id="PF17390">
    <property type="entry name" value="Bac_rhamnosid_C"/>
    <property type="match status" value="1"/>
</dbReference>
<dbReference type="GO" id="GO:0030596">
    <property type="term" value="F:alpha-L-rhamnosidase activity"/>
    <property type="evidence" value="ECO:0007669"/>
    <property type="project" value="UniProtKB-EC"/>
</dbReference>
<feature type="domain" description="Alpha-L-rhamnosidase concanavalin-like" evidence="4">
    <location>
        <begin position="517"/>
        <end position="615"/>
    </location>
</feature>
<dbReference type="Gene3D" id="2.60.120.260">
    <property type="entry name" value="Galactose-binding domain-like"/>
    <property type="match status" value="3"/>
</dbReference>
<dbReference type="InterPro" id="IPR008902">
    <property type="entry name" value="Rhamnosid_concanavalin"/>
</dbReference>
<evidence type="ECO:0000259" key="7">
    <source>
        <dbReference type="Pfam" id="PF17390"/>
    </source>
</evidence>
<dbReference type="InterPro" id="IPR012341">
    <property type="entry name" value="6hp_glycosidase-like_sf"/>
</dbReference>
<keyword evidence="3 8" id="KW-0378">Hydrolase</keyword>
<dbReference type="InterPro" id="IPR016007">
    <property type="entry name" value="Alpha_rhamnosid"/>
</dbReference>
<dbReference type="Gene3D" id="2.60.40.10">
    <property type="entry name" value="Immunoglobulins"/>
    <property type="match status" value="1"/>
</dbReference>
<reference evidence="8" key="1">
    <citation type="submission" date="2020-09" db="EMBL/GenBank/DDBJ databases">
        <title>A novel bacterium of genus Paenibacillus, isolated from South China Sea.</title>
        <authorList>
            <person name="Huang H."/>
            <person name="Mo K."/>
            <person name="Hu Y."/>
        </authorList>
    </citation>
    <scope>NUCLEOTIDE SEQUENCE</scope>
    <source>
        <strain evidence="8">IB182363</strain>
    </source>
</reference>
<dbReference type="InterPro" id="IPR035396">
    <property type="entry name" value="Bac_rhamnosid6H"/>
</dbReference>
<dbReference type="Gene3D" id="1.50.10.10">
    <property type="match status" value="1"/>
</dbReference>
<dbReference type="EC" id="3.2.1.40" evidence="2"/>
<evidence type="ECO:0000259" key="5">
    <source>
        <dbReference type="Pfam" id="PF08531"/>
    </source>
</evidence>
<dbReference type="InterPro" id="IPR013783">
    <property type="entry name" value="Ig-like_fold"/>
</dbReference>
<dbReference type="PANTHER" id="PTHR33307">
    <property type="entry name" value="ALPHA-RHAMNOSIDASE (EUROFUNG)"/>
    <property type="match status" value="1"/>
</dbReference>
<dbReference type="AlphaFoldDB" id="A0A927C793"/>
<dbReference type="PIRSF" id="PIRSF010631">
    <property type="entry name" value="A-rhamnsds"/>
    <property type="match status" value="1"/>
</dbReference>
<gene>
    <name evidence="8" type="ORF">IDH45_11865</name>
</gene>
<dbReference type="InterPro" id="IPR008979">
    <property type="entry name" value="Galactose-bd-like_sf"/>
</dbReference>
<dbReference type="SUPFAM" id="SSF49785">
    <property type="entry name" value="Galactose-binding domain-like"/>
    <property type="match status" value="1"/>
</dbReference>
<comment type="caution">
    <text evidence="8">The sequence shown here is derived from an EMBL/GenBank/DDBJ whole genome shotgun (WGS) entry which is preliminary data.</text>
</comment>
<feature type="domain" description="Alpha-L-rhamnosidase six-hairpin glycosidase" evidence="6">
    <location>
        <begin position="621"/>
        <end position="955"/>
    </location>
</feature>
<dbReference type="Proteomes" id="UP000639396">
    <property type="component" value="Unassembled WGS sequence"/>
</dbReference>
<evidence type="ECO:0000256" key="2">
    <source>
        <dbReference type="ARBA" id="ARBA00012652"/>
    </source>
</evidence>
<proteinExistence type="predicted"/>
<evidence type="ECO:0000313" key="8">
    <source>
        <dbReference type="EMBL" id="MBD2862679.1"/>
    </source>
</evidence>
<accession>A0A927C793</accession>
<feature type="domain" description="Bacterial alpha-L-rhamnosidase N-terminal" evidence="5">
    <location>
        <begin position="340"/>
        <end position="507"/>
    </location>
</feature>
<dbReference type="InterPro" id="IPR035398">
    <property type="entry name" value="Bac_rhamnosid_C"/>
</dbReference>
<comment type="catalytic activity">
    <reaction evidence="1">
        <text>Hydrolysis of terminal non-reducing alpha-L-rhamnose residues in alpha-L-rhamnosides.</text>
        <dbReference type="EC" id="3.2.1.40"/>
    </reaction>
</comment>
<dbReference type="InterPro" id="IPR008928">
    <property type="entry name" value="6-hairpin_glycosidase_sf"/>
</dbReference>
<dbReference type="Pfam" id="PF05592">
    <property type="entry name" value="Bac_rhamnosid"/>
    <property type="match status" value="1"/>
</dbReference>
<dbReference type="GO" id="GO:0005975">
    <property type="term" value="P:carbohydrate metabolic process"/>
    <property type="evidence" value="ECO:0007669"/>
    <property type="project" value="InterPro"/>
</dbReference>
<evidence type="ECO:0000259" key="6">
    <source>
        <dbReference type="Pfam" id="PF17389"/>
    </source>
</evidence>
<dbReference type="EMBL" id="JACXJA010000014">
    <property type="protein sequence ID" value="MBD2862679.1"/>
    <property type="molecule type" value="Genomic_DNA"/>
</dbReference>
<dbReference type="Gene3D" id="2.60.420.10">
    <property type="entry name" value="Maltose phosphorylase, domain 3"/>
    <property type="match status" value="1"/>
</dbReference>
<dbReference type="SUPFAM" id="SSF48208">
    <property type="entry name" value="Six-hairpin glycosidases"/>
    <property type="match status" value="1"/>
</dbReference>
<keyword evidence="9" id="KW-1185">Reference proteome</keyword>
<evidence type="ECO:0000256" key="3">
    <source>
        <dbReference type="ARBA" id="ARBA00022801"/>
    </source>
</evidence>
<dbReference type="RefSeq" id="WP_190927784.1">
    <property type="nucleotide sequence ID" value="NZ_JACXJA010000014.1"/>
</dbReference>